<dbReference type="InterPro" id="IPR011629">
    <property type="entry name" value="CobW-like_C"/>
</dbReference>
<dbReference type="AlphaFoldDB" id="A0A975TYG8"/>
<protein>
    <submittedName>
        <fullName evidence="3">GTP-binding protein</fullName>
    </submittedName>
</protein>
<dbReference type="InterPro" id="IPR051316">
    <property type="entry name" value="Zinc-reg_GTPase_activator"/>
</dbReference>
<dbReference type="CDD" id="cd03112">
    <property type="entry name" value="CobW-like"/>
    <property type="match status" value="1"/>
</dbReference>
<dbReference type="Pfam" id="PF02492">
    <property type="entry name" value="cobW"/>
    <property type="match status" value="1"/>
</dbReference>
<dbReference type="Pfam" id="PF07683">
    <property type="entry name" value="CobW_C"/>
    <property type="match status" value="1"/>
</dbReference>
<dbReference type="PANTHER" id="PTHR13748:SF62">
    <property type="entry name" value="COBW DOMAIN-CONTAINING PROTEIN"/>
    <property type="match status" value="1"/>
</dbReference>
<evidence type="ECO:0000259" key="2">
    <source>
        <dbReference type="SMART" id="SM00833"/>
    </source>
</evidence>
<dbReference type="SMART" id="SM00833">
    <property type="entry name" value="CobW_C"/>
    <property type="match status" value="1"/>
</dbReference>
<sequence>MTPLPLTVVAGYLGAGKTTFINRLLAGEHGLRLMVLVNDFGAINIDAGLIASADGDTIALTNGCVCCTMGADLFMALGDALDRRPRPDHLIVEASGVADPTRIANAALAEPDLSYAGILTVVDGAQIAALCEDPMIGTQVRDQISCADMVVVSKVAEVSPALGNVLSGLTSASVVLGSETLDLASLLLESPDAAHPQISTPHPAYQGWTYSGDRALSRDSLESAVAGRPPSLYRLKGFVAAPDGTAWEVHAVGHHVSVTPHGPVAQTQLVAIGLASRVDLAEVDAWWAAARA</sequence>
<dbReference type="Gene3D" id="3.40.50.300">
    <property type="entry name" value="P-loop containing nucleotide triphosphate hydrolases"/>
    <property type="match status" value="1"/>
</dbReference>
<feature type="domain" description="CobW C-terminal" evidence="2">
    <location>
        <begin position="205"/>
        <end position="291"/>
    </location>
</feature>
<evidence type="ECO:0000256" key="1">
    <source>
        <dbReference type="ARBA" id="ARBA00045658"/>
    </source>
</evidence>
<name>A0A975TYG8_9RHOB</name>
<comment type="function">
    <text evidence="1">Zinc chaperone that directly transfers zinc cofactor to target proteins, thereby activating them. Zinc is transferred from the CXCC motif in the GTPase domain to the zinc binding site in target proteins in a process requiring GTP hydrolysis.</text>
</comment>
<reference evidence="3 4" key="1">
    <citation type="submission" date="2021-07" db="EMBL/GenBank/DDBJ databases">
        <title>Karlodiniumbacter phycospheric gen. nov., sp. nov., a phycosphere bacterium isolated from karlodinium veneficum.</title>
        <authorList>
            <person name="Peng Y."/>
            <person name="Jiang L."/>
            <person name="Lee J."/>
        </authorList>
    </citation>
    <scope>NUCLEOTIDE SEQUENCE</scope>
    <source>
        <strain evidence="3 4">N5</strain>
    </source>
</reference>
<organism evidence="3">
    <name type="scientific">Gymnodinialimonas phycosphaerae</name>
    <dbReference type="NCBI Taxonomy" id="2841589"/>
    <lineage>
        <taxon>Bacteria</taxon>
        <taxon>Pseudomonadati</taxon>
        <taxon>Pseudomonadota</taxon>
        <taxon>Alphaproteobacteria</taxon>
        <taxon>Rhodobacterales</taxon>
        <taxon>Paracoccaceae</taxon>
        <taxon>Gymnodinialimonas</taxon>
    </lineage>
</organism>
<gene>
    <name evidence="3" type="ORF">KUL25_09680</name>
</gene>
<dbReference type="EMBL" id="JAIMBW010000001">
    <property type="protein sequence ID" value="MBY4893033.1"/>
    <property type="molecule type" value="Genomic_DNA"/>
</dbReference>
<dbReference type="SUPFAM" id="SSF52540">
    <property type="entry name" value="P-loop containing nucleoside triphosphate hydrolases"/>
    <property type="match status" value="1"/>
</dbReference>
<dbReference type="PANTHER" id="PTHR13748">
    <property type="entry name" value="COBW-RELATED"/>
    <property type="match status" value="1"/>
</dbReference>
<dbReference type="GO" id="GO:0005737">
    <property type="term" value="C:cytoplasm"/>
    <property type="evidence" value="ECO:0007669"/>
    <property type="project" value="TreeGrafter"/>
</dbReference>
<keyword evidence="4" id="KW-1185">Reference proteome</keyword>
<dbReference type="InterPro" id="IPR027417">
    <property type="entry name" value="P-loop_NTPase"/>
</dbReference>
<evidence type="ECO:0000313" key="3">
    <source>
        <dbReference type="EMBL" id="QXL89745.1"/>
    </source>
</evidence>
<dbReference type="Proteomes" id="UP000693972">
    <property type="component" value="Unassembled WGS sequence"/>
</dbReference>
<dbReference type="RefSeq" id="WP_257892767.1">
    <property type="nucleotide sequence ID" value="NZ_JAIMBW010000001.1"/>
</dbReference>
<accession>A0A975TYG8</accession>
<dbReference type="InterPro" id="IPR003495">
    <property type="entry name" value="CobW/HypB/UreG_nucleotide-bd"/>
</dbReference>
<proteinExistence type="predicted"/>
<evidence type="ECO:0000313" key="4">
    <source>
        <dbReference type="Proteomes" id="UP000693972"/>
    </source>
</evidence>
<dbReference type="EMBL" id="CP078073">
    <property type="protein sequence ID" value="QXL89745.1"/>
    <property type="molecule type" value="Genomic_DNA"/>
</dbReference>
<dbReference type="SUPFAM" id="SSF90002">
    <property type="entry name" value="Hypothetical protein YjiA, C-terminal domain"/>
    <property type="match status" value="1"/>
</dbReference>